<protein>
    <submittedName>
        <fullName evidence="3">ATP-binding protein</fullName>
    </submittedName>
</protein>
<dbReference type="SUPFAM" id="SSF55874">
    <property type="entry name" value="ATPase domain of HSP90 chaperone/DNA topoisomerase II/histidine kinase"/>
    <property type="match status" value="1"/>
</dbReference>
<dbReference type="Proteomes" id="UP001597111">
    <property type="component" value="Unassembled WGS sequence"/>
</dbReference>
<evidence type="ECO:0000313" key="4">
    <source>
        <dbReference type="Proteomes" id="UP001597111"/>
    </source>
</evidence>
<dbReference type="Pfam" id="PF13589">
    <property type="entry name" value="HATPase_c_3"/>
    <property type="match status" value="1"/>
</dbReference>
<sequence>MSENKYDLKPSKEAYQAVKSDVTPVSAFKELIDNALDNWRRNLDGLDPATIEIEYHEGGARDNDEIVIRDDTGGVEEDDLHILFALGQSNKGEISGSIGAYGVGAKKAIVNLGNQATIKSRHMYADTGFGFTIDQDWLEDESDWTVDKVTYEDIEEGVTEIRISDLNTPWGKYRENLVEELGKTYEHFLRDDKMEDMESVSIIVQEYDENDELTDTTEVEPPEPIEWSFTPMDDLFVRRYENIDLNSKEFDAAVNLNITVGLMREASAEDSGADIYCQHRRVLTGVTDERAGFGSDLGNFSGQHRRLRIIIEFETEGDARILPWDAQKSDIDPYNRVSRAALDWVRRMVEPYYRAAGAYDDLSTAMTRPYDRDCEHSITSGLDDPYDYEGRERVTHKPDSSLSEAIVTGDRADATAALPEYSSGDLEDYLEPAYREEFTRLVRDMYDFETEDEEETLIDLVPEGEVPEDLTESEAEVVTEDLRDQAIEHASRDPAERMVGLADWKQRLYDWHLEFALLDQGKDVDLEDLDTFEAEPEEVTETPSEEPETEDTETPETDTTDDQDTEQVEFEAEASETSESATDSGSDLTEETEFESGEDGLGSTEGLGSTSDGSTESVSTTDVAERTLDLTEDEWEKVVDALGLDDDASPEKVREELLEKLDLVRSLRA</sequence>
<dbReference type="Gene3D" id="3.30.565.10">
    <property type="entry name" value="Histidine kinase-like ATPase, C-terminal domain"/>
    <property type="match status" value="1"/>
</dbReference>
<organism evidence="3 4">
    <name type="scientific">Halolamina salina</name>
    <dbReference type="NCBI Taxonomy" id="1220023"/>
    <lineage>
        <taxon>Archaea</taxon>
        <taxon>Methanobacteriati</taxon>
        <taxon>Methanobacteriota</taxon>
        <taxon>Stenosarchaea group</taxon>
        <taxon>Halobacteria</taxon>
        <taxon>Halobacteriales</taxon>
        <taxon>Haloferacaceae</taxon>
    </lineage>
</organism>
<name>A0ABD6BA88_9EURY</name>
<accession>A0ABD6BA88</accession>
<evidence type="ECO:0000259" key="2">
    <source>
        <dbReference type="Pfam" id="PF07775"/>
    </source>
</evidence>
<feature type="compositionally biased region" description="Acidic residues" evidence="1">
    <location>
        <begin position="533"/>
        <end position="576"/>
    </location>
</feature>
<dbReference type="InterPro" id="IPR036890">
    <property type="entry name" value="HATPase_C_sf"/>
</dbReference>
<feature type="domain" description="PaRep2b" evidence="2">
    <location>
        <begin position="235"/>
        <end position="322"/>
    </location>
</feature>
<evidence type="ECO:0000313" key="3">
    <source>
        <dbReference type="EMBL" id="MFD1527362.1"/>
    </source>
</evidence>
<dbReference type="RefSeq" id="WP_379730512.1">
    <property type="nucleotide sequence ID" value="NZ_JBHSWZ010000006.1"/>
</dbReference>
<dbReference type="InterPro" id="IPR011689">
    <property type="entry name" value="PaRep2b"/>
</dbReference>
<feature type="region of interest" description="Disordered" evidence="1">
    <location>
        <begin position="533"/>
        <end position="629"/>
    </location>
</feature>
<dbReference type="AlphaFoldDB" id="A0ABD6BA88"/>
<gene>
    <name evidence="3" type="ORF">ACFR9S_13835</name>
</gene>
<dbReference type="Pfam" id="PF07775">
    <property type="entry name" value="PaRep2b"/>
    <property type="match status" value="1"/>
</dbReference>
<reference evidence="3 4" key="1">
    <citation type="journal article" date="2019" name="Int. J. Syst. Evol. Microbiol.">
        <title>The Global Catalogue of Microorganisms (GCM) 10K type strain sequencing project: providing services to taxonomists for standard genome sequencing and annotation.</title>
        <authorList>
            <consortium name="The Broad Institute Genomics Platform"/>
            <consortium name="The Broad Institute Genome Sequencing Center for Infectious Disease"/>
            <person name="Wu L."/>
            <person name="Ma J."/>
        </authorList>
    </citation>
    <scope>NUCLEOTIDE SEQUENCE [LARGE SCALE GENOMIC DNA]</scope>
    <source>
        <strain evidence="3 4">CGMCC 1.12285</strain>
    </source>
</reference>
<dbReference type="EMBL" id="JBHUDH010000187">
    <property type="protein sequence ID" value="MFD1527362.1"/>
    <property type="molecule type" value="Genomic_DNA"/>
</dbReference>
<keyword evidence="3" id="KW-0547">Nucleotide-binding</keyword>
<keyword evidence="4" id="KW-1185">Reference proteome</keyword>
<dbReference type="GO" id="GO:0005524">
    <property type="term" value="F:ATP binding"/>
    <property type="evidence" value="ECO:0007669"/>
    <property type="project" value="UniProtKB-KW"/>
</dbReference>
<feature type="compositionally biased region" description="Low complexity" evidence="1">
    <location>
        <begin position="577"/>
        <end position="587"/>
    </location>
</feature>
<keyword evidence="3" id="KW-0067">ATP-binding</keyword>
<evidence type="ECO:0000256" key="1">
    <source>
        <dbReference type="SAM" id="MobiDB-lite"/>
    </source>
</evidence>
<feature type="compositionally biased region" description="Acidic residues" evidence="1">
    <location>
        <begin position="588"/>
        <end position="598"/>
    </location>
</feature>
<feature type="compositionally biased region" description="Low complexity" evidence="1">
    <location>
        <begin position="606"/>
        <end position="617"/>
    </location>
</feature>
<comment type="caution">
    <text evidence="3">The sequence shown here is derived from an EMBL/GenBank/DDBJ whole genome shotgun (WGS) entry which is preliminary data.</text>
</comment>
<proteinExistence type="predicted"/>